<comment type="subcellular location">
    <subcellularLocation>
        <location evidence="7">Cell inner membrane</location>
        <topology evidence="7">Multi-pass membrane protein</topology>
    </subcellularLocation>
    <subcellularLocation>
        <location evidence="1">Cell membrane</location>
        <topology evidence="1">Multi-pass membrane protein</topology>
    </subcellularLocation>
</comment>
<evidence type="ECO:0000256" key="4">
    <source>
        <dbReference type="ARBA" id="ARBA00022692"/>
    </source>
</evidence>
<dbReference type="EMBL" id="JACHHZ010000005">
    <property type="protein sequence ID" value="MBB6095604.1"/>
    <property type="molecule type" value="Genomic_DNA"/>
</dbReference>
<feature type="transmembrane region" description="Helical" evidence="7">
    <location>
        <begin position="122"/>
        <end position="150"/>
    </location>
</feature>
<dbReference type="InterPro" id="IPR003416">
    <property type="entry name" value="MgtC/SapB/SrpB/YhiD_fam"/>
</dbReference>
<feature type="region of interest" description="Disordered" evidence="8">
    <location>
        <begin position="158"/>
        <end position="182"/>
    </location>
</feature>
<sequence>MDILDWFAGESTIIRPMDALLRMLIAVIFGALVGFDRELRNKPAGLRTHILISLAAALFTLITFELHGEILQQGGDQVNADPIRIIEAVTAGVAFLAAGAIIQSRGNVKGLTTGANMWLAGALGVASGAGYYLLATAGAVFALIVLTLLGRLEAKLSRSRNGNGNGDDDSDKDSSPRQGRPR</sequence>
<gene>
    <name evidence="10" type="ORF">HNQ60_004494</name>
</gene>
<keyword evidence="7" id="KW-0997">Cell inner membrane</keyword>
<dbReference type="Proteomes" id="UP000588068">
    <property type="component" value="Unassembled WGS sequence"/>
</dbReference>
<dbReference type="AlphaFoldDB" id="A0A841HSH3"/>
<evidence type="ECO:0000256" key="7">
    <source>
        <dbReference type="RuleBase" id="RU365041"/>
    </source>
</evidence>
<keyword evidence="3" id="KW-1003">Cell membrane</keyword>
<evidence type="ECO:0000256" key="3">
    <source>
        <dbReference type="ARBA" id="ARBA00022475"/>
    </source>
</evidence>
<keyword evidence="5 7" id="KW-1133">Transmembrane helix</keyword>
<accession>A0A841HSH3</accession>
<feature type="transmembrane region" description="Helical" evidence="7">
    <location>
        <begin position="19"/>
        <end position="35"/>
    </location>
</feature>
<evidence type="ECO:0000256" key="2">
    <source>
        <dbReference type="ARBA" id="ARBA00009298"/>
    </source>
</evidence>
<feature type="domain" description="MgtC/SapB/SrpB/YhiD N-terminal" evidence="9">
    <location>
        <begin position="23"/>
        <end position="153"/>
    </location>
</feature>
<name>A0A841HSH3_9GAMM</name>
<comment type="caution">
    <text evidence="10">The sequence shown here is derived from an EMBL/GenBank/DDBJ whole genome shotgun (WGS) entry which is preliminary data.</text>
</comment>
<dbReference type="Pfam" id="PF02308">
    <property type="entry name" value="MgtC"/>
    <property type="match status" value="1"/>
</dbReference>
<dbReference type="PRINTS" id="PR01837">
    <property type="entry name" value="MGTCSAPBPROT"/>
</dbReference>
<dbReference type="RefSeq" id="WP_221304388.1">
    <property type="nucleotide sequence ID" value="NZ_JACHHZ010000005.1"/>
</dbReference>
<feature type="transmembrane region" description="Helical" evidence="7">
    <location>
        <begin position="47"/>
        <end position="64"/>
    </location>
</feature>
<dbReference type="PANTHER" id="PTHR33778:SF1">
    <property type="entry name" value="MAGNESIUM TRANSPORTER YHID-RELATED"/>
    <property type="match status" value="1"/>
</dbReference>
<evidence type="ECO:0000256" key="8">
    <source>
        <dbReference type="SAM" id="MobiDB-lite"/>
    </source>
</evidence>
<keyword evidence="6 7" id="KW-0472">Membrane</keyword>
<feature type="transmembrane region" description="Helical" evidence="7">
    <location>
        <begin position="85"/>
        <end position="102"/>
    </location>
</feature>
<keyword evidence="4 7" id="KW-0812">Transmembrane</keyword>
<evidence type="ECO:0000313" key="10">
    <source>
        <dbReference type="EMBL" id="MBB6095604.1"/>
    </source>
</evidence>
<comment type="similarity">
    <text evidence="2 7">Belongs to the MgtC/SapB family.</text>
</comment>
<evidence type="ECO:0000256" key="1">
    <source>
        <dbReference type="ARBA" id="ARBA00004651"/>
    </source>
</evidence>
<evidence type="ECO:0000259" key="9">
    <source>
        <dbReference type="Pfam" id="PF02308"/>
    </source>
</evidence>
<organism evidence="10 11">
    <name type="scientific">Povalibacter uvarum</name>
    <dbReference type="NCBI Taxonomy" id="732238"/>
    <lineage>
        <taxon>Bacteria</taxon>
        <taxon>Pseudomonadati</taxon>
        <taxon>Pseudomonadota</taxon>
        <taxon>Gammaproteobacteria</taxon>
        <taxon>Steroidobacterales</taxon>
        <taxon>Steroidobacteraceae</taxon>
        <taxon>Povalibacter</taxon>
    </lineage>
</organism>
<dbReference type="InterPro" id="IPR049177">
    <property type="entry name" value="MgtC_SapB_SrpB_YhiD_N"/>
</dbReference>
<protein>
    <recommendedName>
        <fullName evidence="7">Protein MgtC</fullName>
    </recommendedName>
</protein>
<reference evidence="10 11" key="1">
    <citation type="submission" date="2020-08" db="EMBL/GenBank/DDBJ databases">
        <title>Genomic Encyclopedia of Type Strains, Phase IV (KMG-IV): sequencing the most valuable type-strain genomes for metagenomic binning, comparative biology and taxonomic classification.</title>
        <authorList>
            <person name="Goeker M."/>
        </authorList>
    </citation>
    <scope>NUCLEOTIDE SEQUENCE [LARGE SCALE GENOMIC DNA]</scope>
    <source>
        <strain evidence="10 11">DSM 26723</strain>
    </source>
</reference>
<proteinExistence type="inferred from homology"/>
<dbReference type="GO" id="GO:0005886">
    <property type="term" value="C:plasma membrane"/>
    <property type="evidence" value="ECO:0007669"/>
    <property type="project" value="UniProtKB-SubCell"/>
</dbReference>
<dbReference type="PANTHER" id="PTHR33778">
    <property type="entry name" value="PROTEIN MGTC"/>
    <property type="match status" value="1"/>
</dbReference>
<evidence type="ECO:0000256" key="6">
    <source>
        <dbReference type="ARBA" id="ARBA00023136"/>
    </source>
</evidence>
<keyword evidence="11" id="KW-1185">Reference proteome</keyword>
<evidence type="ECO:0000313" key="11">
    <source>
        <dbReference type="Proteomes" id="UP000588068"/>
    </source>
</evidence>
<evidence type="ECO:0000256" key="5">
    <source>
        <dbReference type="ARBA" id="ARBA00022989"/>
    </source>
</evidence>